<sequence>MENYEHSGDSISSSTVTTRLGSTSSVLFLTPVTEQEQQNATTPTETENPAMGSPATTESNVDTAGLHPAVIIGIPVVLLLVLLILLIIFIVRRRNQKQSQEDELGSENGKSPIFEEDTPSVMEIEMEELDKWMNSLKRNEECDFLPPVKEEKDCNTNPSDCES</sequence>
<evidence type="ECO:0000256" key="2">
    <source>
        <dbReference type="SAM" id="Phobius"/>
    </source>
</evidence>
<feature type="transmembrane region" description="Helical" evidence="2">
    <location>
        <begin position="69"/>
        <end position="91"/>
    </location>
</feature>
<dbReference type="KEGG" id="pbi:103057410"/>
<feature type="region of interest" description="Disordered" evidence="1">
    <location>
        <begin position="29"/>
        <end position="59"/>
    </location>
</feature>
<dbReference type="InterPro" id="IPR053087">
    <property type="entry name" value="TMEM154-like"/>
</dbReference>
<keyword evidence="2" id="KW-0472">Membrane</keyword>
<dbReference type="AlphaFoldDB" id="A0A9F5IC51"/>
<dbReference type="OMA" id="SERPACC"/>
<keyword evidence="2" id="KW-1133">Transmembrane helix</keyword>
<feature type="region of interest" description="Disordered" evidence="1">
    <location>
        <begin position="96"/>
        <end position="120"/>
    </location>
</feature>
<evidence type="ECO:0000313" key="3">
    <source>
        <dbReference type="Proteomes" id="UP000695026"/>
    </source>
</evidence>
<dbReference type="RefSeq" id="XP_025020544.1">
    <property type="nucleotide sequence ID" value="XM_025164776.1"/>
</dbReference>
<protein>
    <submittedName>
        <fullName evidence="4">Transmembrane protein 154</fullName>
    </submittedName>
</protein>
<evidence type="ECO:0000313" key="4">
    <source>
        <dbReference type="RefSeq" id="XP_025020544.1"/>
    </source>
</evidence>
<name>A0A9F5IC51_PYTBI</name>
<keyword evidence="2 4" id="KW-0812">Transmembrane</keyword>
<dbReference type="CTD" id="201799"/>
<dbReference type="PANTHER" id="PTHR36526">
    <property type="entry name" value="TRANSMEMBRANE PROTEIN 154"/>
    <property type="match status" value="1"/>
</dbReference>
<dbReference type="Pfam" id="PF15102">
    <property type="entry name" value="TMEM154"/>
    <property type="match status" value="1"/>
</dbReference>
<dbReference type="GeneID" id="103057410"/>
<proteinExistence type="predicted"/>
<reference evidence="4" key="1">
    <citation type="submission" date="2025-08" db="UniProtKB">
        <authorList>
            <consortium name="RefSeq"/>
        </authorList>
    </citation>
    <scope>IDENTIFICATION</scope>
    <source>
        <tissue evidence="4">Liver</tissue>
    </source>
</reference>
<evidence type="ECO:0000256" key="1">
    <source>
        <dbReference type="SAM" id="MobiDB-lite"/>
    </source>
</evidence>
<dbReference type="OrthoDB" id="9451445at2759"/>
<dbReference type="InterPro" id="IPR028064">
    <property type="entry name" value="TMEM154"/>
</dbReference>
<feature type="compositionally biased region" description="Polar residues" evidence="1">
    <location>
        <begin position="29"/>
        <end position="47"/>
    </location>
</feature>
<dbReference type="PANTHER" id="PTHR36526:SF1">
    <property type="entry name" value="TRANSMEMBRANE PROTEIN 154"/>
    <property type="match status" value="1"/>
</dbReference>
<accession>A0A9F5IC51</accession>
<keyword evidence="3" id="KW-1185">Reference proteome</keyword>
<organism evidence="3 4">
    <name type="scientific">Python bivittatus</name>
    <name type="common">Burmese python</name>
    <name type="synonym">Python molurus bivittatus</name>
    <dbReference type="NCBI Taxonomy" id="176946"/>
    <lineage>
        <taxon>Eukaryota</taxon>
        <taxon>Metazoa</taxon>
        <taxon>Chordata</taxon>
        <taxon>Craniata</taxon>
        <taxon>Vertebrata</taxon>
        <taxon>Euteleostomi</taxon>
        <taxon>Lepidosauria</taxon>
        <taxon>Squamata</taxon>
        <taxon>Bifurcata</taxon>
        <taxon>Unidentata</taxon>
        <taxon>Episquamata</taxon>
        <taxon>Toxicofera</taxon>
        <taxon>Serpentes</taxon>
        <taxon>Henophidia</taxon>
        <taxon>Pythonidae</taxon>
        <taxon>Python</taxon>
    </lineage>
</organism>
<dbReference type="Proteomes" id="UP000695026">
    <property type="component" value="Unplaced"/>
</dbReference>
<feature type="region of interest" description="Disordered" evidence="1">
    <location>
        <begin position="144"/>
        <end position="163"/>
    </location>
</feature>
<gene>
    <name evidence="4" type="primary">TMEM154</name>
</gene>